<keyword evidence="3" id="KW-1185">Reference proteome</keyword>
<protein>
    <submittedName>
        <fullName evidence="2">Tetratricopeptide repeat protein</fullName>
    </submittedName>
</protein>
<dbReference type="Gene3D" id="1.25.40.10">
    <property type="entry name" value="Tetratricopeptide repeat domain"/>
    <property type="match status" value="2"/>
</dbReference>
<dbReference type="PANTHER" id="PTHR12558">
    <property type="entry name" value="CELL DIVISION CYCLE 16,23,27"/>
    <property type="match status" value="1"/>
</dbReference>
<gene>
    <name evidence="2" type="ORF">LA749_05110</name>
    <name evidence="1" type="ORF">LBAT_1004</name>
</gene>
<dbReference type="OrthoDB" id="2305564at2"/>
<name>A0A0D6A3K7_9LACO</name>
<dbReference type="AlphaFoldDB" id="A0A0D6A3K7"/>
<dbReference type="STRING" id="1600.LBAT_1004"/>
<proteinExistence type="predicted"/>
<evidence type="ECO:0000313" key="4">
    <source>
        <dbReference type="Proteomes" id="UP000325393"/>
    </source>
</evidence>
<dbReference type="KEGG" id="lae:LBAT_1004"/>
<dbReference type="EMBL" id="CP044496">
    <property type="protein sequence ID" value="QFG51405.1"/>
    <property type="molecule type" value="Genomic_DNA"/>
</dbReference>
<organism evidence="1 3">
    <name type="scientific">Lactobacillus acetotolerans</name>
    <dbReference type="NCBI Taxonomy" id="1600"/>
    <lineage>
        <taxon>Bacteria</taxon>
        <taxon>Bacillati</taxon>
        <taxon>Bacillota</taxon>
        <taxon>Bacilli</taxon>
        <taxon>Lactobacillales</taxon>
        <taxon>Lactobacillaceae</taxon>
        <taxon>Lactobacillus</taxon>
    </lineage>
</organism>
<sequence>MNKKIAKLYDAGKTDRAIHLLIKQIDAHPKNVDNYLQLSTYLLEQGSPDQATKLLEEAKHLVEKPRDLDYNLAVCYYMQGDFDKALNLLDQIPNDDLVLYQKALVYLKLGKKRKALAFALTVKQVDNRVRELLGDIWLSLGDMKQAKTNFTQIPEEERSAKVNFLLGVTLFAYNRDRAEKYFTRSKKMDKKYYQTAKNQYASILKMLSGKGKKNG</sequence>
<reference evidence="1 3" key="1">
    <citation type="submission" date="2015-03" db="EMBL/GenBank/DDBJ databases">
        <title>Complete genome sequence of Lactobacillus acetotolerans NBRC 13120.</title>
        <authorList>
            <person name="Toh H."/>
            <person name="Morita H."/>
            <person name="Fujita N."/>
        </authorList>
    </citation>
    <scope>NUCLEOTIDE SEQUENCE [LARGE SCALE GENOMIC DNA]</scope>
    <source>
        <strain evidence="1 3">NBRC 13120</strain>
    </source>
</reference>
<dbReference type="Pfam" id="PF14559">
    <property type="entry name" value="TPR_19"/>
    <property type="match status" value="1"/>
</dbReference>
<evidence type="ECO:0000313" key="3">
    <source>
        <dbReference type="Proteomes" id="UP000035709"/>
    </source>
</evidence>
<dbReference type="Proteomes" id="UP000035709">
    <property type="component" value="Chromosome"/>
</dbReference>
<dbReference type="EMBL" id="AP014808">
    <property type="protein sequence ID" value="BAQ57393.1"/>
    <property type="molecule type" value="Genomic_DNA"/>
</dbReference>
<evidence type="ECO:0000313" key="2">
    <source>
        <dbReference type="EMBL" id="QFG51405.1"/>
    </source>
</evidence>
<accession>A0A0D6A3K7</accession>
<reference evidence="2 4" key="2">
    <citation type="submission" date="2019-09" db="EMBL/GenBank/DDBJ databases">
        <title>Genome sequencing of Lactobacillus acetotolerans.</title>
        <authorList>
            <person name="Kim K."/>
        </authorList>
    </citation>
    <scope>NUCLEOTIDE SEQUENCE [LARGE SCALE GENOMIC DNA]</scope>
    <source>
        <strain evidence="2 4">LA749</strain>
    </source>
</reference>
<dbReference type="PATRIC" id="fig|1600.4.peg.1028"/>
<dbReference type="SUPFAM" id="SSF48452">
    <property type="entry name" value="TPR-like"/>
    <property type="match status" value="1"/>
</dbReference>
<dbReference type="InterPro" id="IPR011990">
    <property type="entry name" value="TPR-like_helical_dom_sf"/>
</dbReference>
<dbReference type="PANTHER" id="PTHR12558:SF13">
    <property type="entry name" value="CELL DIVISION CYCLE PROTEIN 27 HOMOLOG"/>
    <property type="match status" value="1"/>
</dbReference>
<dbReference type="RefSeq" id="WP_056969590.1">
    <property type="nucleotide sequence ID" value="NZ_AP014808.1"/>
</dbReference>
<dbReference type="GeneID" id="78212363"/>
<dbReference type="Proteomes" id="UP000325393">
    <property type="component" value="Chromosome"/>
</dbReference>
<evidence type="ECO:0000313" key="1">
    <source>
        <dbReference type="EMBL" id="BAQ57393.1"/>
    </source>
</evidence>